<protein>
    <submittedName>
        <fullName evidence="1">Uncharacterized protein</fullName>
    </submittedName>
</protein>
<organism evidence="1 2">
    <name type="scientific">Pyronema omphalodes (strain CBS 100304)</name>
    <name type="common">Pyronema confluens</name>
    <dbReference type="NCBI Taxonomy" id="1076935"/>
    <lineage>
        <taxon>Eukaryota</taxon>
        <taxon>Fungi</taxon>
        <taxon>Dikarya</taxon>
        <taxon>Ascomycota</taxon>
        <taxon>Pezizomycotina</taxon>
        <taxon>Pezizomycetes</taxon>
        <taxon>Pezizales</taxon>
        <taxon>Pyronemataceae</taxon>
        <taxon>Pyronema</taxon>
    </lineage>
</organism>
<dbReference type="EMBL" id="HF935441">
    <property type="protein sequence ID" value="CCX30420.1"/>
    <property type="molecule type" value="Genomic_DNA"/>
</dbReference>
<gene>
    <name evidence="1" type="ORF">PCON_08619</name>
</gene>
<keyword evidence="2" id="KW-1185">Reference proteome</keyword>
<sequence length="79" mass="8832">MSGNTRGLRVVESFVPGVVPCFPTQGLIYTDIVREMARWNCDADAHLHLPSGDRSMYHDAKRRFSVHINDVFVMTGGVP</sequence>
<proteinExistence type="predicted"/>
<dbReference type="AlphaFoldDB" id="U4LM57"/>
<accession>U4LM57</accession>
<dbReference type="Proteomes" id="UP000018144">
    <property type="component" value="Unassembled WGS sequence"/>
</dbReference>
<name>U4LM57_PYROM</name>
<reference evidence="1 2" key="1">
    <citation type="journal article" date="2013" name="PLoS Genet.">
        <title>The genome and development-dependent transcriptomes of Pyronema confluens: a window into fungal evolution.</title>
        <authorList>
            <person name="Traeger S."/>
            <person name="Altegoer F."/>
            <person name="Freitag M."/>
            <person name="Gabaldon T."/>
            <person name="Kempken F."/>
            <person name="Kumar A."/>
            <person name="Marcet-Houben M."/>
            <person name="Poggeler S."/>
            <person name="Stajich J.E."/>
            <person name="Nowrousian M."/>
        </authorList>
    </citation>
    <scope>NUCLEOTIDE SEQUENCE [LARGE SCALE GENOMIC DNA]</scope>
    <source>
        <strain evidence="2">CBS 100304</strain>
        <tissue evidence="1">Vegetative mycelium</tissue>
    </source>
</reference>
<evidence type="ECO:0000313" key="2">
    <source>
        <dbReference type="Proteomes" id="UP000018144"/>
    </source>
</evidence>
<evidence type="ECO:0000313" key="1">
    <source>
        <dbReference type="EMBL" id="CCX30420.1"/>
    </source>
</evidence>